<organism evidence="10 11">
    <name type="scientific">Lasius niger</name>
    <name type="common">Black garden ant</name>
    <dbReference type="NCBI Taxonomy" id="67767"/>
    <lineage>
        <taxon>Eukaryota</taxon>
        <taxon>Metazoa</taxon>
        <taxon>Ecdysozoa</taxon>
        <taxon>Arthropoda</taxon>
        <taxon>Hexapoda</taxon>
        <taxon>Insecta</taxon>
        <taxon>Pterygota</taxon>
        <taxon>Neoptera</taxon>
        <taxon>Endopterygota</taxon>
        <taxon>Hymenoptera</taxon>
        <taxon>Apocrita</taxon>
        <taxon>Aculeata</taxon>
        <taxon>Formicoidea</taxon>
        <taxon>Formicidae</taxon>
        <taxon>Formicinae</taxon>
        <taxon>Lasius</taxon>
        <taxon>Lasius</taxon>
    </lineage>
</organism>
<dbReference type="GO" id="GO:0009245">
    <property type="term" value="P:lipid A biosynthetic process"/>
    <property type="evidence" value="ECO:0007669"/>
    <property type="project" value="UniProtKB-KW"/>
</dbReference>
<dbReference type="InterPro" id="IPR018357">
    <property type="entry name" value="Hexapep_transf_CS"/>
</dbReference>
<dbReference type="PANTHER" id="PTHR43480:SF1">
    <property type="entry name" value="ACYL-[ACYL-CARRIER-PROTEIN]--UDP-N-ACETYLGLUCOSAMINE O-ACYLTRANSFERASE, MITOCHONDRIAL-RELATED"/>
    <property type="match status" value="1"/>
</dbReference>
<dbReference type="FunFam" id="3.10.129.10:FF:000001">
    <property type="entry name" value="3-hydroxyacyl-[acyl-carrier-protein] dehydratase FabZ"/>
    <property type="match status" value="1"/>
</dbReference>
<dbReference type="Gene3D" id="3.10.129.10">
    <property type="entry name" value="Hotdog Thioesterase"/>
    <property type="match status" value="1"/>
</dbReference>
<feature type="domain" description="UDP N-acetylglucosamine O-acyltransferase C-terminal" evidence="9">
    <location>
        <begin position="253"/>
        <end position="334"/>
    </location>
</feature>
<dbReference type="FunFam" id="2.160.10.10:FF:000003">
    <property type="entry name" value="Acyl-[acyl-carrier-protein]--UDP-N-acetylglucosamine O-acyltransferase"/>
    <property type="match status" value="1"/>
</dbReference>
<dbReference type="CDD" id="cd01288">
    <property type="entry name" value="FabZ"/>
    <property type="match status" value="1"/>
</dbReference>
<keyword evidence="2" id="KW-0963">Cytoplasm</keyword>
<dbReference type="Gene3D" id="1.20.1180.10">
    <property type="entry name" value="Udp N-acetylglucosamine O-acyltransferase, C-terminal domain"/>
    <property type="match status" value="1"/>
</dbReference>
<accession>A0A0J7JXG2</accession>
<name>A0A0J7JXG2_LASNI</name>
<dbReference type="AlphaFoldDB" id="A0A0J7JXG2"/>
<comment type="subcellular location">
    <subcellularLocation>
        <location evidence="1">Cytoplasm</location>
    </subcellularLocation>
</comment>
<keyword evidence="5 10" id="KW-0808">Transferase</keyword>
<evidence type="ECO:0000256" key="8">
    <source>
        <dbReference type="ARBA" id="ARBA00023315"/>
    </source>
</evidence>
<dbReference type="GO" id="GO:0008780">
    <property type="term" value="F:acyl-[acyl-carrier-protein]-UDP-N-acetylglucosamine O-acyltransferase activity"/>
    <property type="evidence" value="ECO:0007669"/>
    <property type="project" value="InterPro"/>
</dbReference>
<evidence type="ECO:0000256" key="5">
    <source>
        <dbReference type="ARBA" id="ARBA00022679"/>
    </source>
</evidence>
<keyword evidence="4" id="KW-0441">Lipid A biosynthesis</keyword>
<dbReference type="Pfam" id="PF07977">
    <property type="entry name" value="FabA"/>
    <property type="match status" value="1"/>
</dbReference>
<dbReference type="Pfam" id="PF00132">
    <property type="entry name" value="Hexapep"/>
    <property type="match status" value="2"/>
</dbReference>
<dbReference type="STRING" id="67767.A0A0J7JXG2"/>
<evidence type="ECO:0000313" key="10">
    <source>
        <dbReference type="EMBL" id="KMQ82566.1"/>
    </source>
</evidence>
<dbReference type="NCBIfam" id="NF003657">
    <property type="entry name" value="PRK05289.1"/>
    <property type="match status" value="1"/>
</dbReference>
<dbReference type="NCBIfam" id="TIGR01852">
    <property type="entry name" value="lipid_A_lpxA"/>
    <property type="match status" value="1"/>
</dbReference>
<keyword evidence="6" id="KW-0443">Lipid metabolism</keyword>
<dbReference type="OrthoDB" id="8300202at2759"/>
<dbReference type="InterPro" id="IPR010137">
    <property type="entry name" value="Lipid_A_LpxA"/>
</dbReference>
<keyword evidence="7" id="KW-0456">Lyase</keyword>
<evidence type="ECO:0000256" key="3">
    <source>
        <dbReference type="ARBA" id="ARBA00022516"/>
    </source>
</evidence>
<dbReference type="HAMAP" id="MF_00387">
    <property type="entry name" value="LpxA"/>
    <property type="match status" value="1"/>
</dbReference>
<dbReference type="GO" id="GO:0016020">
    <property type="term" value="C:membrane"/>
    <property type="evidence" value="ECO:0007669"/>
    <property type="project" value="GOC"/>
</dbReference>
<feature type="non-terminal residue" evidence="10">
    <location>
        <position position="1"/>
    </location>
</feature>
<dbReference type="Pfam" id="PF13720">
    <property type="entry name" value="Acetyltransf_11"/>
    <property type="match status" value="1"/>
</dbReference>
<evidence type="ECO:0000259" key="9">
    <source>
        <dbReference type="Pfam" id="PF13720"/>
    </source>
</evidence>
<dbReference type="Gene3D" id="2.160.10.10">
    <property type="entry name" value="Hexapeptide repeat proteins"/>
    <property type="match status" value="1"/>
</dbReference>
<keyword evidence="3" id="KW-0444">Lipid biosynthesis</keyword>
<dbReference type="PANTHER" id="PTHR43480">
    <property type="entry name" value="ACYL-[ACYL-CARRIER-PROTEIN]--UDP-N-ACETYLGLUCOSAMINE O-ACYLTRANSFERASE"/>
    <property type="match status" value="1"/>
</dbReference>
<evidence type="ECO:0000256" key="2">
    <source>
        <dbReference type="ARBA" id="ARBA00022490"/>
    </source>
</evidence>
<dbReference type="InterPro" id="IPR011004">
    <property type="entry name" value="Trimer_LpxA-like_sf"/>
</dbReference>
<dbReference type="GO" id="GO:0016829">
    <property type="term" value="F:lyase activity"/>
    <property type="evidence" value="ECO:0007669"/>
    <property type="project" value="UniProtKB-KW"/>
</dbReference>
<dbReference type="InterPro" id="IPR001451">
    <property type="entry name" value="Hexapep"/>
</dbReference>
<dbReference type="InterPro" id="IPR037157">
    <property type="entry name" value="Acetyltransf_C_sf"/>
</dbReference>
<evidence type="ECO:0000256" key="4">
    <source>
        <dbReference type="ARBA" id="ARBA00022556"/>
    </source>
</evidence>
<reference evidence="10 11" key="1">
    <citation type="submission" date="2015-04" db="EMBL/GenBank/DDBJ databases">
        <title>Lasius niger genome sequencing.</title>
        <authorList>
            <person name="Konorov E.A."/>
            <person name="Nikitin M.A."/>
            <person name="Kirill M.V."/>
            <person name="Chang P."/>
        </authorList>
    </citation>
    <scope>NUCLEOTIDE SEQUENCE [LARGE SCALE GENOMIC DNA]</scope>
    <source>
        <tissue evidence="10">Whole</tissue>
    </source>
</reference>
<evidence type="ECO:0000256" key="6">
    <source>
        <dbReference type="ARBA" id="ARBA00023098"/>
    </source>
</evidence>
<gene>
    <name evidence="10" type="ORF">RF55_22547</name>
</gene>
<sequence length="335" mass="36185">PFFQGHFPGKPIFPGVLILEAMAQATGILAFKSVGKLEPGELYYFAGIDEARFKRPVVPGDQMVMEVTFEKTRRGLTRFKGVATVDVEEGAVIGAGVHIGPFCYVGSQVEIGAGTVLKSHVVVNGITKIGRDNQIYQFASIGEVNQDLKYAGEPTRVEVGDRNRIRESVTIHRGTAQGTGLTKVGNDNLLMVNVHVAHDCVVGNACVLANNATLAGHVEIDDHAIIGGMTAIHQFCIIGAHVMVGGCSGVAQDVPPFVIAQGNHATPFGVNAVGLKRRGFDKDEMQAIRNAYKILYRSEKTLDEAKAEIEALAKEQPVVQQYLDFFTRSTRGIIR</sequence>
<dbReference type="PaxDb" id="67767-A0A0J7JXG2"/>
<proteinExistence type="inferred from homology"/>
<dbReference type="Proteomes" id="UP000036403">
    <property type="component" value="Unassembled WGS sequence"/>
</dbReference>
<evidence type="ECO:0000256" key="1">
    <source>
        <dbReference type="ARBA" id="ARBA00004496"/>
    </source>
</evidence>
<dbReference type="GO" id="GO:0005737">
    <property type="term" value="C:cytoplasm"/>
    <property type="evidence" value="ECO:0007669"/>
    <property type="project" value="UniProtKB-SubCell"/>
</dbReference>
<dbReference type="InterPro" id="IPR029069">
    <property type="entry name" value="HotDog_dom_sf"/>
</dbReference>
<keyword evidence="11" id="KW-1185">Reference proteome</keyword>
<dbReference type="InterPro" id="IPR029098">
    <property type="entry name" value="Acetyltransf_C"/>
</dbReference>
<dbReference type="CDD" id="cd03351">
    <property type="entry name" value="LbH_UDP-GlcNAc_AT"/>
    <property type="match status" value="1"/>
</dbReference>
<evidence type="ECO:0000313" key="11">
    <source>
        <dbReference type="Proteomes" id="UP000036403"/>
    </source>
</evidence>
<keyword evidence="8 10" id="KW-0012">Acyltransferase</keyword>
<dbReference type="PROSITE" id="PS00101">
    <property type="entry name" value="HEXAPEP_TRANSFERASES"/>
    <property type="match status" value="2"/>
</dbReference>
<dbReference type="EMBL" id="LBMM01024514">
    <property type="protein sequence ID" value="KMQ82566.1"/>
    <property type="molecule type" value="Genomic_DNA"/>
</dbReference>
<comment type="caution">
    <text evidence="10">The sequence shown here is derived from an EMBL/GenBank/DDBJ whole genome shotgun (WGS) entry which is preliminary data.</text>
</comment>
<dbReference type="InterPro" id="IPR013114">
    <property type="entry name" value="FabA_FabZ"/>
</dbReference>
<dbReference type="NCBIfam" id="NF000582">
    <property type="entry name" value="PRK00006.1"/>
    <property type="match status" value="1"/>
</dbReference>
<protein>
    <submittedName>
        <fullName evidence="10">Udp-n-acetylglucosamine acyltransferase</fullName>
    </submittedName>
</protein>
<dbReference type="SUPFAM" id="SSF54637">
    <property type="entry name" value="Thioesterase/thiol ester dehydrase-isomerase"/>
    <property type="match status" value="1"/>
</dbReference>
<evidence type="ECO:0000256" key="7">
    <source>
        <dbReference type="ARBA" id="ARBA00023239"/>
    </source>
</evidence>
<dbReference type="SUPFAM" id="SSF51161">
    <property type="entry name" value="Trimeric LpxA-like enzymes"/>
    <property type="match status" value="1"/>
</dbReference>